<dbReference type="SUPFAM" id="SSF53448">
    <property type="entry name" value="Nucleotide-diphospho-sugar transferases"/>
    <property type="match status" value="1"/>
</dbReference>
<keyword evidence="3 6" id="KW-0808">Transferase</keyword>
<dbReference type="Gene3D" id="3.90.550.10">
    <property type="entry name" value="Spore Coat Polysaccharide Biosynthesis Protein SpsA, Chain A"/>
    <property type="match status" value="1"/>
</dbReference>
<gene>
    <name evidence="6" type="ORF">PEPS_03640</name>
</gene>
<dbReference type="GO" id="GO:0016740">
    <property type="term" value="F:transferase activity"/>
    <property type="evidence" value="ECO:0007669"/>
    <property type="project" value="UniProtKB-KW"/>
</dbReference>
<dbReference type="PANTHER" id="PTHR43630">
    <property type="entry name" value="POLY-BETA-1,6-N-ACETYL-D-GLUCOSAMINE SYNTHASE"/>
    <property type="match status" value="1"/>
</dbReference>
<protein>
    <submittedName>
        <fullName evidence="6">Glycosyl transferase family 2</fullName>
    </submittedName>
</protein>
<keyword evidence="4" id="KW-0812">Transmembrane</keyword>
<dbReference type="Pfam" id="PF00535">
    <property type="entry name" value="Glycos_transf_2"/>
    <property type="match status" value="1"/>
</dbReference>
<evidence type="ECO:0000256" key="2">
    <source>
        <dbReference type="ARBA" id="ARBA00022676"/>
    </source>
</evidence>
<feature type="transmembrane region" description="Helical" evidence="4">
    <location>
        <begin position="291"/>
        <end position="312"/>
    </location>
</feature>
<evidence type="ECO:0000256" key="3">
    <source>
        <dbReference type="ARBA" id="ARBA00022679"/>
    </source>
</evidence>
<dbReference type="EMBL" id="AP025292">
    <property type="protein sequence ID" value="BDC98083.1"/>
    <property type="molecule type" value="Genomic_DNA"/>
</dbReference>
<dbReference type="InterPro" id="IPR001173">
    <property type="entry name" value="Glyco_trans_2-like"/>
</dbReference>
<evidence type="ECO:0000259" key="5">
    <source>
        <dbReference type="Pfam" id="PF00535"/>
    </source>
</evidence>
<keyword evidence="2" id="KW-0328">Glycosyltransferase</keyword>
<feature type="transmembrane region" description="Helical" evidence="4">
    <location>
        <begin position="350"/>
        <end position="371"/>
    </location>
</feature>
<comment type="similarity">
    <text evidence="1">Belongs to the glycosyltransferase 2 family.</text>
</comment>
<keyword evidence="4" id="KW-0472">Membrane</keyword>
<name>A0ABN6L4U3_9BACT</name>
<sequence length="389" mass="45691">MIKTSGNPWLFFFLTLWFACGLLQWLYHIGIFSRLYWQKPLAFRQKANYPRATVVVAVHNEAHNLPSLLKALQVQEYPQAWELLIVNDRSTDRTGEILQQAKKWLPNLRVYTIPQTPEGISPKKYAIQQGIRNAQYDRLIFTDADCIPQSPHWLQKMGKHLCEGPQFVLGYSPYEYKQGFLNLFIRFETLLTGISYLSIAMWGNPYMGVGRNLAYTKKTFTNHGGFDRHQHVLSGDDDLFVNERANKNNTRWEIHPDAFVVSKPATSWQEFIHQKTRHLSAGNYYQWKDRLILGGWIMSKVIFYAFLIPFILILGLDYYLISYWLLTTFIIGFSNYLASKKLDEKISYMNMVILDHLYVIYYVLIGLRALFTKQTQWNHHLKSNFQPKH</sequence>
<evidence type="ECO:0000313" key="7">
    <source>
        <dbReference type="Proteomes" id="UP001354989"/>
    </source>
</evidence>
<dbReference type="RefSeq" id="WP_338397484.1">
    <property type="nucleotide sequence ID" value="NZ_AP025292.1"/>
</dbReference>
<proteinExistence type="inferred from homology"/>
<reference evidence="6 7" key="1">
    <citation type="submission" date="2021-12" db="EMBL/GenBank/DDBJ databases">
        <title>Genome sequencing of bacteria with rrn-lacking chromosome and rrn-plasmid.</title>
        <authorList>
            <person name="Anda M."/>
            <person name="Iwasaki W."/>
        </authorList>
    </citation>
    <scope>NUCLEOTIDE SEQUENCE [LARGE SCALE GENOMIC DNA]</scope>
    <source>
        <strain evidence="6 7">NBRC 101262</strain>
    </source>
</reference>
<evidence type="ECO:0000256" key="4">
    <source>
        <dbReference type="SAM" id="Phobius"/>
    </source>
</evidence>
<evidence type="ECO:0000313" key="6">
    <source>
        <dbReference type="EMBL" id="BDC98083.1"/>
    </source>
</evidence>
<feature type="transmembrane region" description="Helical" evidence="4">
    <location>
        <begin position="12"/>
        <end position="37"/>
    </location>
</feature>
<organism evidence="6 7">
    <name type="scientific">Persicobacter psychrovividus</name>
    <dbReference type="NCBI Taxonomy" id="387638"/>
    <lineage>
        <taxon>Bacteria</taxon>
        <taxon>Pseudomonadati</taxon>
        <taxon>Bacteroidota</taxon>
        <taxon>Cytophagia</taxon>
        <taxon>Cytophagales</taxon>
        <taxon>Persicobacteraceae</taxon>
        <taxon>Persicobacter</taxon>
    </lineage>
</organism>
<evidence type="ECO:0000256" key="1">
    <source>
        <dbReference type="ARBA" id="ARBA00006739"/>
    </source>
</evidence>
<keyword evidence="7" id="KW-1185">Reference proteome</keyword>
<accession>A0ABN6L4U3</accession>
<dbReference type="PANTHER" id="PTHR43630:SF1">
    <property type="entry name" value="POLY-BETA-1,6-N-ACETYL-D-GLUCOSAMINE SYNTHASE"/>
    <property type="match status" value="1"/>
</dbReference>
<feature type="domain" description="Glycosyltransferase 2-like" evidence="5">
    <location>
        <begin position="53"/>
        <end position="177"/>
    </location>
</feature>
<dbReference type="Proteomes" id="UP001354989">
    <property type="component" value="Chromosome"/>
</dbReference>
<dbReference type="InterPro" id="IPR029044">
    <property type="entry name" value="Nucleotide-diphossugar_trans"/>
</dbReference>
<feature type="transmembrane region" description="Helical" evidence="4">
    <location>
        <begin position="318"/>
        <end position="338"/>
    </location>
</feature>
<keyword evidence="4" id="KW-1133">Transmembrane helix</keyword>